<accession>A0A1T5AFS9</accession>
<evidence type="ECO:0000259" key="1">
    <source>
        <dbReference type="Pfam" id="PF11695"/>
    </source>
</evidence>
<gene>
    <name evidence="2" type="ORF">SAMN05661099_0685</name>
</gene>
<reference evidence="3" key="1">
    <citation type="submission" date="2017-02" db="EMBL/GenBank/DDBJ databases">
        <authorList>
            <person name="Varghese N."/>
            <person name="Submissions S."/>
        </authorList>
    </citation>
    <scope>NUCLEOTIDE SEQUENCE [LARGE SCALE GENOMIC DNA]</scope>
    <source>
        <strain evidence="3">DSM 22385</strain>
    </source>
</reference>
<dbReference type="STRING" id="572036.SAMN05661099_0685"/>
<dbReference type="AlphaFoldDB" id="A0A1T5AFS9"/>
<proteinExistence type="predicted"/>
<dbReference type="Pfam" id="PF11695">
    <property type="entry name" value="DUF3291"/>
    <property type="match status" value="1"/>
</dbReference>
<organism evidence="2 3">
    <name type="scientific">Daejeonella lutea</name>
    <dbReference type="NCBI Taxonomy" id="572036"/>
    <lineage>
        <taxon>Bacteria</taxon>
        <taxon>Pseudomonadati</taxon>
        <taxon>Bacteroidota</taxon>
        <taxon>Sphingobacteriia</taxon>
        <taxon>Sphingobacteriales</taxon>
        <taxon>Sphingobacteriaceae</taxon>
        <taxon>Daejeonella</taxon>
    </lineage>
</organism>
<evidence type="ECO:0000313" key="2">
    <source>
        <dbReference type="EMBL" id="SKB33872.1"/>
    </source>
</evidence>
<keyword evidence="3" id="KW-1185">Reference proteome</keyword>
<dbReference type="EMBL" id="FUYR01000001">
    <property type="protein sequence ID" value="SKB33872.1"/>
    <property type="molecule type" value="Genomic_DNA"/>
</dbReference>
<protein>
    <recommendedName>
        <fullName evidence="1">DUF3291 domain-containing protein</fullName>
    </recommendedName>
</protein>
<sequence>MIVSLTIIRYRPILVPFALLAMAIHRIPLAIDKKCSFWKLMGSGRNGTFDLNPDWQQWALLAVWEDKQDFENSSFIQSWWKTFTYEKWTIFMEPLNSHGKWDGKEPFSFTENAKPADGPVGVLTRATIRFNKLKSFWKNVDPVAKIMEKAPGYITSVGVGEAPFFRQATFSIWESMDTMKAFAYGSIEHGEVIKKTRQQNWYSEELFARFRILCSEGTLNGNNPMDGITTNKMDEL</sequence>
<evidence type="ECO:0000313" key="3">
    <source>
        <dbReference type="Proteomes" id="UP000189981"/>
    </source>
</evidence>
<feature type="domain" description="DUF3291" evidence="1">
    <location>
        <begin position="126"/>
        <end position="203"/>
    </location>
</feature>
<dbReference type="InterPro" id="IPR049574">
    <property type="entry name" value="CrtA-like"/>
</dbReference>
<dbReference type="OrthoDB" id="1122317at2"/>
<dbReference type="InterPro" id="IPR021708">
    <property type="entry name" value="DUF3291"/>
</dbReference>
<dbReference type="Proteomes" id="UP000189981">
    <property type="component" value="Unassembled WGS sequence"/>
</dbReference>
<name>A0A1T5AFS9_9SPHI</name>
<dbReference type="CDD" id="cd21650">
    <property type="entry name" value="CrtA-like"/>
    <property type="match status" value="1"/>
</dbReference>